<comment type="caution">
    <text evidence="12">The sequence shown here is derived from an EMBL/GenBank/DDBJ whole genome shotgun (WGS) entry which is preliminary data.</text>
</comment>
<comment type="function">
    <text evidence="1">Involved in a late step of protoheme IX synthesis.</text>
</comment>
<keyword evidence="7 10" id="KW-1133">Transmembrane helix</keyword>
<dbReference type="Proteomes" id="UP000652567">
    <property type="component" value="Unassembled WGS sequence"/>
</dbReference>
<evidence type="ECO:0000256" key="7">
    <source>
        <dbReference type="ARBA" id="ARBA00022989"/>
    </source>
</evidence>
<comment type="pathway">
    <text evidence="3">Porphyrin-containing compound metabolism; protoheme biosynthesis.</text>
</comment>
<dbReference type="InterPro" id="IPR010817">
    <property type="entry name" value="HemY_N"/>
</dbReference>
<evidence type="ECO:0000256" key="3">
    <source>
        <dbReference type="ARBA" id="ARBA00004744"/>
    </source>
</evidence>
<comment type="subcellular location">
    <subcellularLocation>
        <location evidence="2">Cell inner membrane</location>
        <topology evidence="2">Multi-pass membrane protein</topology>
    </subcellularLocation>
</comment>
<dbReference type="Pfam" id="PF07219">
    <property type="entry name" value="HemY_N"/>
    <property type="match status" value="1"/>
</dbReference>
<evidence type="ECO:0000256" key="6">
    <source>
        <dbReference type="ARBA" id="ARBA00022692"/>
    </source>
</evidence>
<accession>A0A928YUH3</accession>
<gene>
    <name evidence="12" type="ORF">C4F51_02645</name>
</gene>
<dbReference type="RefSeq" id="WP_193906907.1">
    <property type="nucleotide sequence ID" value="NZ_PRDL01000001.1"/>
</dbReference>
<feature type="transmembrane region" description="Helical" evidence="10">
    <location>
        <begin position="5"/>
        <end position="22"/>
    </location>
</feature>
<dbReference type="GO" id="GO:0005886">
    <property type="term" value="C:plasma membrane"/>
    <property type="evidence" value="ECO:0007669"/>
    <property type="project" value="UniProtKB-SubCell"/>
</dbReference>
<dbReference type="GO" id="GO:0006779">
    <property type="term" value="P:porphyrin-containing compound biosynthetic process"/>
    <property type="evidence" value="ECO:0007669"/>
    <property type="project" value="UniProtKB-KW"/>
</dbReference>
<feature type="transmembrane region" description="Helical" evidence="10">
    <location>
        <begin position="42"/>
        <end position="63"/>
    </location>
</feature>
<dbReference type="SUPFAM" id="SSF48452">
    <property type="entry name" value="TPR-like"/>
    <property type="match status" value="1"/>
</dbReference>
<evidence type="ECO:0000313" key="12">
    <source>
        <dbReference type="EMBL" id="MBE8716083.1"/>
    </source>
</evidence>
<evidence type="ECO:0000259" key="11">
    <source>
        <dbReference type="Pfam" id="PF07219"/>
    </source>
</evidence>
<name>A0A928YUH3_9GAMM</name>
<protein>
    <submittedName>
        <fullName evidence="12">Heme biosynthesis protein HemY</fullName>
    </submittedName>
</protein>
<dbReference type="InterPro" id="IPR011990">
    <property type="entry name" value="TPR-like_helical_dom_sf"/>
</dbReference>
<evidence type="ECO:0000256" key="1">
    <source>
        <dbReference type="ARBA" id="ARBA00002962"/>
    </source>
</evidence>
<keyword evidence="8 10" id="KW-0472">Membrane</keyword>
<evidence type="ECO:0000256" key="9">
    <source>
        <dbReference type="ARBA" id="ARBA00023244"/>
    </source>
</evidence>
<keyword evidence="9" id="KW-0627">Porphyrin biosynthesis</keyword>
<dbReference type="GO" id="GO:0042168">
    <property type="term" value="P:heme metabolic process"/>
    <property type="evidence" value="ECO:0007669"/>
    <property type="project" value="InterPro"/>
</dbReference>
<keyword evidence="13" id="KW-1185">Reference proteome</keyword>
<keyword evidence="6 10" id="KW-0812">Transmembrane</keyword>
<dbReference type="EMBL" id="PRDL01000001">
    <property type="protein sequence ID" value="MBE8716083.1"/>
    <property type="molecule type" value="Genomic_DNA"/>
</dbReference>
<feature type="domain" description="HemY N-terminal" evidence="11">
    <location>
        <begin position="27"/>
        <end position="132"/>
    </location>
</feature>
<keyword evidence="5" id="KW-0997">Cell inner membrane</keyword>
<proteinExistence type="predicted"/>
<dbReference type="NCBIfam" id="TIGR00540">
    <property type="entry name" value="TPR_hemY_coli"/>
    <property type="match status" value="1"/>
</dbReference>
<evidence type="ECO:0000256" key="4">
    <source>
        <dbReference type="ARBA" id="ARBA00022475"/>
    </source>
</evidence>
<evidence type="ECO:0000256" key="10">
    <source>
        <dbReference type="SAM" id="Phobius"/>
    </source>
</evidence>
<evidence type="ECO:0000256" key="5">
    <source>
        <dbReference type="ARBA" id="ARBA00022519"/>
    </source>
</evidence>
<dbReference type="AlphaFoldDB" id="A0A928YUH3"/>
<evidence type="ECO:0000313" key="13">
    <source>
        <dbReference type="Proteomes" id="UP000652567"/>
    </source>
</evidence>
<reference evidence="12" key="1">
    <citation type="submission" date="2018-07" db="EMBL/GenBank/DDBJ databases">
        <title>Genome assembly of strain Ka43.</title>
        <authorList>
            <person name="Kukolya J."/>
            <person name="Nagy I."/>
            <person name="Horvath B."/>
            <person name="Toth A."/>
        </authorList>
    </citation>
    <scope>NUCLEOTIDE SEQUENCE</scope>
    <source>
        <strain evidence="12">KB43</strain>
    </source>
</reference>
<dbReference type="Gene3D" id="1.25.40.10">
    <property type="entry name" value="Tetratricopeptide repeat domain"/>
    <property type="match status" value="1"/>
</dbReference>
<sequence length="417" mass="47520">MKKFIFAVLVVVGLAIWIMFNPPEDGGYLLIAYGTKTVEMSLWLAALVLLLAWFVLWVLWRLLTGGAHMARSVSGFFFHGSSARARKRTQSGLIDFIEGNWVQAHKKLVRAAPRVDVPLINYLAAARSAHEMRDPDEVHRLLAIAAETAPEHGAVAVALTRARIELEDRRYDQCLATLLAVREEAPDNRVLLDLLRRVYIARQDWEGLHSLFPQLRRHKVDTPEALDALEVRMYRERLQHQGDGARQLQKVERLPVLRSAWNKVPGKLQKNDELIAAYAHQLLLNGEDQEAEVLLRKTLGKSWSESMVYLYGRVHIEDSRLQMRVAEEWLSQHPRDPVLLLTLGRISMRNQLWGKARNCFQDSLAIRKDAEVYAELARLLSAMGEAEKSSGFYQQGLDQTINVLPELPLPPKKVLLQ</sequence>
<dbReference type="InterPro" id="IPR005254">
    <property type="entry name" value="Heme_biosyn_assoc_TPR_pro"/>
</dbReference>
<organism evidence="12 13">
    <name type="scientific">Cellvibrio polysaccharolyticus</name>
    <dbReference type="NCBI Taxonomy" id="2082724"/>
    <lineage>
        <taxon>Bacteria</taxon>
        <taxon>Pseudomonadati</taxon>
        <taxon>Pseudomonadota</taxon>
        <taxon>Gammaproteobacteria</taxon>
        <taxon>Cellvibrionales</taxon>
        <taxon>Cellvibrionaceae</taxon>
        <taxon>Cellvibrio</taxon>
    </lineage>
</organism>
<keyword evidence="4" id="KW-1003">Cell membrane</keyword>
<evidence type="ECO:0000256" key="2">
    <source>
        <dbReference type="ARBA" id="ARBA00004429"/>
    </source>
</evidence>
<evidence type="ECO:0000256" key="8">
    <source>
        <dbReference type="ARBA" id="ARBA00023136"/>
    </source>
</evidence>